<dbReference type="GeneID" id="85351689"/>
<dbReference type="RefSeq" id="XP_060323375.1">
    <property type="nucleotide sequence ID" value="XM_060468141.1"/>
</dbReference>
<keyword evidence="2" id="KW-1185">Reference proteome</keyword>
<gene>
    <name evidence="1" type="ORF">EV420DRAFT_1279418</name>
</gene>
<name>A0AA39JBT4_ARMTA</name>
<proteinExistence type="predicted"/>
<comment type="caution">
    <text evidence="1">The sequence shown here is derived from an EMBL/GenBank/DDBJ whole genome shotgun (WGS) entry which is preliminary data.</text>
</comment>
<reference evidence="1" key="1">
    <citation type="submission" date="2023-06" db="EMBL/GenBank/DDBJ databases">
        <authorList>
            <consortium name="Lawrence Berkeley National Laboratory"/>
            <person name="Ahrendt S."/>
            <person name="Sahu N."/>
            <person name="Indic B."/>
            <person name="Wong-Bajracharya J."/>
            <person name="Merenyi Z."/>
            <person name="Ke H.-M."/>
            <person name="Monk M."/>
            <person name="Kocsube S."/>
            <person name="Drula E."/>
            <person name="Lipzen A."/>
            <person name="Balint B."/>
            <person name="Henrissat B."/>
            <person name="Andreopoulos B."/>
            <person name="Martin F.M."/>
            <person name="Harder C.B."/>
            <person name="Rigling D."/>
            <person name="Ford K.L."/>
            <person name="Foster G.D."/>
            <person name="Pangilinan J."/>
            <person name="Papanicolaou A."/>
            <person name="Barry K."/>
            <person name="LaButti K."/>
            <person name="Viragh M."/>
            <person name="Koriabine M."/>
            <person name="Yan M."/>
            <person name="Riley R."/>
            <person name="Champramary S."/>
            <person name="Plett K.L."/>
            <person name="Tsai I.J."/>
            <person name="Slot J."/>
            <person name="Sipos G."/>
            <person name="Plett J."/>
            <person name="Nagy L.G."/>
            <person name="Grigoriev I.V."/>
        </authorList>
    </citation>
    <scope>NUCLEOTIDE SEQUENCE</scope>
    <source>
        <strain evidence="1">CCBAS 213</strain>
    </source>
</reference>
<organism evidence="1 2">
    <name type="scientific">Armillaria tabescens</name>
    <name type="common">Ringless honey mushroom</name>
    <name type="synonym">Agaricus tabescens</name>
    <dbReference type="NCBI Taxonomy" id="1929756"/>
    <lineage>
        <taxon>Eukaryota</taxon>
        <taxon>Fungi</taxon>
        <taxon>Dikarya</taxon>
        <taxon>Basidiomycota</taxon>
        <taxon>Agaricomycotina</taxon>
        <taxon>Agaricomycetes</taxon>
        <taxon>Agaricomycetidae</taxon>
        <taxon>Agaricales</taxon>
        <taxon>Marasmiineae</taxon>
        <taxon>Physalacriaceae</taxon>
        <taxon>Desarmillaria</taxon>
    </lineage>
</organism>
<dbReference type="AlphaFoldDB" id="A0AA39JBT4"/>
<evidence type="ECO:0000313" key="2">
    <source>
        <dbReference type="Proteomes" id="UP001175211"/>
    </source>
</evidence>
<sequence>MNDQLKTIDEHLDLAVEGRQNVYNLAGTIYHGQEHFTSRVIINHECWFHDGLSTGRDLVLETQGTTMDMTRCRGKKVTVAIYTLKTRGE</sequence>
<evidence type="ECO:0000313" key="1">
    <source>
        <dbReference type="EMBL" id="KAK0439733.1"/>
    </source>
</evidence>
<protein>
    <submittedName>
        <fullName evidence="1">Uncharacterized protein</fullName>
    </submittedName>
</protein>
<dbReference type="Proteomes" id="UP001175211">
    <property type="component" value="Unassembled WGS sequence"/>
</dbReference>
<accession>A0AA39JBT4</accession>
<dbReference type="EMBL" id="JAUEPS010000082">
    <property type="protein sequence ID" value="KAK0439733.1"/>
    <property type="molecule type" value="Genomic_DNA"/>
</dbReference>